<reference evidence="1" key="1">
    <citation type="submission" date="2022-07" db="EMBL/GenBank/DDBJ databases">
        <title>Genome Sequence of Agrocybe chaxingu.</title>
        <authorList>
            <person name="Buettner E."/>
        </authorList>
    </citation>
    <scope>NUCLEOTIDE SEQUENCE</scope>
    <source>
        <strain evidence="1">MP-N11</strain>
    </source>
</reference>
<dbReference type="EMBL" id="JANKHO010000620">
    <property type="protein sequence ID" value="KAJ3507840.1"/>
    <property type="molecule type" value="Genomic_DNA"/>
</dbReference>
<organism evidence="1 2">
    <name type="scientific">Agrocybe chaxingu</name>
    <dbReference type="NCBI Taxonomy" id="84603"/>
    <lineage>
        <taxon>Eukaryota</taxon>
        <taxon>Fungi</taxon>
        <taxon>Dikarya</taxon>
        <taxon>Basidiomycota</taxon>
        <taxon>Agaricomycotina</taxon>
        <taxon>Agaricomycetes</taxon>
        <taxon>Agaricomycetidae</taxon>
        <taxon>Agaricales</taxon>
        <taxon>Agaricineae</taxon>
        <taxon>Strophariaceae</taxon>
        <taxon>Agrocybe</taxon>
    </lineage>
</organism>
<proteinExistence type="predicted"/>
<evidence type="ECO:0000313" key="1">
    <source>
        <dbReference type="EMBL" id="KAJ3507840.1"/>
    </source>
</evidence>
<accession>A0A9W8JX58</accession>
<protein>
    <submittedName>
        <fullName evidence="1">Uncharacterized protein</fullName>
    </submittedName>
</protein>
<name>A0A9W8JX58_9AGAR</name>
<comment type="caution">
    <text evidence="1">The sequence shown here is derived from an EMBL/GenBank/DDBJ whole genome shotgun (WGS) entry which is preliminary data.</text>
</comment>
<dbReference type="Proteomes" id="UP001148786">
    <property type="component" value="Unassembled WGS sequence"/>
</dbReference>
<sequence>MWRCLQKIQEVTDIMDDLRTAIALEFLSIFQSPNTDAEEIHVYVTLVFIHPCYPPDYFDLLDLSAPVEPF</sequence>
<keyword evidence="2" id="KW-1185">Reference proteome</keyword>
<evidence type="ECO:0000313" key="2">
    <source>
        <dbReference type="Proteomes" id="UP001148786"/>
    </source>
</evidence>
<dbReference type="AlphaFoldDB" id="A0A9W8JX58"/>
<gene>
    <name evidence="1" type="ORF">NLJ89_g6077</name>
</gene>